<evidence type="ECO:0000256" key="2">
    <source>
        <dbReference type="ARBA" id="ARBA00006966"/>
    </source>
</evidence>
<dbReference type="PANTHER" id="PTHR48097:SF5">
    <property type="entry name" value="LOW SPECIFICITY L-THREONINE ALDOLASE"/>
    <property type="match status" value="1"/>
</dbReference>
<comment type="subunit">
    <text evidence="3">Homotetramer.</text>
</comment>
<dbReference type="PANTHER" id="PTHR48097">
    <property type="entry name" value="L-THREONINE ALDOLASE-RELATED"/>
    <property type="match status" value="1"/>
</dbReference>
<comment type="function">
    <text evidence="5">Catalyzes the cleavage of L-allo-threonine and L-threonine to glycine and acetaldehyde.</text>
</comment>
<reference evidence="7 8" key="1">
    <citation type="submission" date="2017-12" db="EMBL/GenBank/DDBJ databases">
        <authorList>
            <person name="Hurst M.R.H."/>
        </authorList>
    </citation>
    <scope>NUCLEOTIDE SEQUENCE [LARGE SCALE GENOMIC DNA]</scope>
    <source>
        <strain evidence="7 8">SY-3-19</strain>
    </source>
</reference>
<dbReference type="GO" id="GO:0008732">
    <property type="term" value="F:L-allo-threonine aldolase activity"/>
    <property type="evidence" value="ECO:0007669"/>
    <property type="project" value="RHEA"/>
</dbReference>
<evidence type="ECO:0000256" key="5">
    <source>
        <dbReference type="PIRNR" id="PIRNR038940"/>
    </source>
</evidence>
<feature type="domain" description="Aromatic amino acid beta-eliminating lyase/threonine aldolase" evidence="6">
    <location>
        <begin position="3"/>
        <end position="291"/>
    </location>
</feature>
<dbReference type="InterPro" id="IPR026273">
    <property type="entry name" value="Low_specificity_L-TA_bact"/>
</dbReference>
<keyword evidence="8" id="KW-1185">Reference proteome</keyword>
<evidence type="ECO:0000313" key="7">
    <source>
        <dbReference type="EMBL" id="PQA88363.1"/>
    </source>
</evidence>
<evidence type="ECO:0000313" key="8">
    <source>
        <dbReference type="Proteomes" id="UP000239504"/>
    </source>
</evidence>
<gene>
    <name evidence="7" type="ORF">CW354_08680</name>
</gene>
<dbReference type="GO" id="GO:0006567">
    <property type="term" value="P:L-threonine catabolic process"/>
    <property type="evidence" value="ECO:0007669"/>
    <property type="project" value="UniProtKB-UniRule"/>
</dbReference>
<dbReference type="InterPro" id="IPR015424">
    <property type="entry name" value="PyrdxlP-dep_Trfase"/>
</dbReference>
<dbReference type="AlphaFoldDB" id="A0A2S7K771"/>
<comment type="catalytic activity">
    <reaction evidence="5">
        <text>L-allo-threonine = acetaldehyde + glycine</text>
        <dbReference type="Rhea" id="RHEA:26209"/>
        <dbReference type="ChEBI" id="CHEBI:15343"/>
        <dbReference type="ChEBI" id="CHEBI:57305"/>
        <dbReference type="ChEBI" id="CHEBI:58585"/>
        <dbReference type="EC" id="4.1.2.48"/>
    </reaction>
</comment>
<evidence type="ECO:0000256" key="4">
    <source>
        <dbReference type="ARBA" id="ARBA00022898"/>
    </source>
</evidence>
<dbReference type="InterPro" id="IPR001597">
    <property type="entry name" value="ArAA_b-elim_lyase/Thr_aldolase"/>
</dbReference>
<dbReference type="CDD" id="cd06502">
    <property type="entry name" value="TA_like"/>
    <property type="match status" value="1"/>
</dbReference>
<dbReference type="RefSeq" id="WP_104829607.1">
    <property type="nucleotide sequence ID" value="NZ_PJCH01000005.1"/>
</dbReference>
<dbReference type="Pfam" id="PF01212">
    <property type="entry name" value="Beta_elim_lyase"/>
    <property type="match status" value="1"/>
</dbReference>
<dbReference type="SUPFAM" id="SSF53383">
    <property type="entry name" value="PLP-dependent transferases"/>
    <property type="match status" value="1"/>
</dbReference>
<dbReference type="Gene3D" id="3.90.1150.10">
    <property type="entry name" value="Aspartate Aminotransferase, domain 1"/>
    <property type="match status" value="1"/>
</dbReference>
<dbReference type="EC" id="4.1.2.48" evidence="5"/>
<proteinExistence type="inferred from homology"/>
<evidence type="ECO:0000256" key="1">
    <source>
        <dbReference type="ARBA" id="ARBA00001933"/>
    </source>
</evidence>
<dbReference type="PIRSF" id="PIRSF038940">
    <property type="entry name" value="Low_specificity_LTA"/>
    <property type="match status" value="1"/>
</dbReference>
<comment type="similarity">
    <text evidence="2 5">Belongs to the threonine aldolase family.</text>
</comment>
<organism evidence="7 8">
    <name type="scientific">Hyphococcus luteus</name>
    <dbReference type="NCBI Taxonomy" id="2058213"/>
    <lineage>
        <taxon>Bacteria</taxon>
        <taxon>Pseudomonadati</taxon>
        <taxon>Pseudomonadota</taxon>
        <taxon>Alphaproteobacteria</taxon>
        <taxon>Parvularculales</taxon>
        <taxon>Parvularculaceae</taxon>
        <taxon>Hyphococcus</taxon>
    </lineage>
</organism>
<keyword evidence="5" id="KW-0456">Lyase</keyword>
<name>A0A2S7K771_9PROT</name>
<evidence type="ECO:0000256" key="3">
    <source>
        <dbReference type="ARBA" id="ARBA00011881"/>
    </source>
</evidence>
<comment type="catalytic activity">
    <reaction evidence="5">
        <text>L-threonine = acetaldehyde + glycine</text>
        <dbReference type="Rhea" id="RHEA:19625"/>
        <dbReference type="ChEBI" id="CHEBI:15343"/>
        <dbReference type="ChEBI" id="CHEBI:57305"/>
        <dbReference type="ChEBI" id="CHEBI:57926"/>
        <dbReference type="EC" id="4.1.2.48"/>
    </reaction>
</comment>
<dbReference type="EMBL" id="PJCH01000005">
    <property type="protein sequence ID" value="PQA88363.1"/>
    <property type="molecule type" value="Genomic_DNA"/>
</dbReference>
<dbReference type="Proteomes" id="UP000239504">
    <property type="component" value="Unassembled WGS sequence"/>
</dbReference>
<sequence length="349" mass="37162">MSFASDNWAGAAPEILEAIARANHGAAPGYGGDALTKKVETRFAEIFEKDCKVYFVATGGAANGLALSVMTPPYGMVLCHEESHVQMDECAGPEFFTGGAKLLPIVGADGKLTADAVRETIKGFPYRPPHGAPISALSITQGTECGTCYSVDELSAVCAAAHEAGLSVHMDGARFANAVAASGKSPADLTWKAGVDVLCFGGTKNGCIAAEAVVFFNPDKAKDFEFMRKRAGHLWSKMRFISAQFDAYLEDGLWLKLAAHANKMAQRLAAGLKEAGAEFLYPVGINELFVVLPEGAAPKLNEAGYLFYPWVTPGDPANGRAHRLICSFRTSEEEVDGFVEAVKNNSNRQ</sequence>
<dbReference type="OrthoDB" id="9774495at2"/>
<comment type="cofactor">
    <cofactor evidence="1 5">
        <name>pyridoxal 5'-phosphate</name>
        <dbReference type="ChEBI" id="CHEBI:597326"/>
    </cofactor>
</comment>
<dbReference type="InterPro" id="IPR015421">
    <property type="entry name" value="PyrdxlP-dep_Trfase_major"/>
</dbReference>
<accession>A0A2S7K771</accession>
<dbReference type="Gene3D" id="3.40.640.10">
    <property type="entry name" value="Type I PLP-dependent aspartate aminotransferase-like (Major domain)"/>
    <property type="match status" value="1"/>
</dbReference>
<comment type="caution">
    <text evidence="7">The sequence shown here is derived from an EMBL/GenBank/DDBJ whole genome shotgun (WGS) entry which is preliminary data.</text>
</comment>
<keyword evidence="4 5" id="KW-0663">Pyridoxal phosphate</keyword>
<evidence type="ECO:0000259" key="6">
    <source>
        <dbReference type="Pfam" id="PF01212"/>
    </source>
</evidence>
<dbReference type="InterPro" id="IPR015422">
    <property type="entry name" value="PyrdxlP-dep_Trfase_small"/>
</dbReference>
<protein>
    <recommendedName>
        <fullName evidence="5">L-threonine aldolase</fullName>
        <ecNumber evidence="5">4.1.2.48</ecNumber>
    </recommendedName>
</protein>